<protein>
    <recommendedName>
        <fullName evidence="4">DUF1453 domain-containing protein</fullName>
    </recommendedName>
</protein>
<dbReference type="EMBL" id="SPVG01000027">
    <property type="protein sequence ID" value="TFW30009.1"/>
    <property type="molecule type" value="Genomic_DNA"/>
</dbReference>
<dbReference type="AlphaFoldDB" id="A0A4Y9SXD4"/>
<accession>A0A4Y9SXD4</accession>
<gene>
    <name evidence="2" type="ORF">E4L98_02935</name>
</gene>
<dbReference type="InterPro" id="IPR046730">
    <property type="entry name" value="DUF6622"/>
</dbReference>
<evidence type="ECO:0000256" key="1">
    <source>
        <dbReference type="SAM" id="Phobius"/>
    </source>
</evidence>
<keyword evidence="1" id="KW-0812">Transmembrane</keyword>
<reference evidence="2 3" key="1">
    <citation type="submission" date="2019-03" db="EMBL/GenBank/DDBJ databases">
        <title>Draft Genome Sequence of Duganella callidus sp. nov., a Novel Duganella Species Isolated from Cultivated Soil.</title>
        <authorList>
            <person name="Raths R."/>
            <person name="Peta V."/>
            <person name="Bucking H."/>
        </authorList>
    </citation>
    <scope>NUCLEOTIDE SEQUENCE [LARGE SCALE GENOMIC DNA]</scope>
    <source>
        <strain evidence="2 3">DN04</strain>
    </source>
</reference>
<feature type="transmembrane region" description="Helical" evidence="1">
    <location>
        <begin position="130"/>
        <end position="153"/>
    </location>
</feature>
<sequence>MIQQIISHTPTYVWALLGFLLYRGYLASQDRETTMLKVALIPLVMLGLALSGMNTQGALGEGVWAVWGIGAAASTALVWRFGRREISVNRAAGTVFQRGSYLPLLTMIAIFATKYTVAVVSAIQPELPHSLPFASAIALLYGVFNGLFLGRLARYGAAWMRQPVPVAAL</sequence>
<name>A0A4Y9SXD4_9BURK</name>
<evidence type="ECO:0008006" key="4">
    <source>
        <dbReference type="Google" id="ProtNLM"/>
    </source>
</evidence>
<organism evidence="2 3">
    <name type="scientific">Duganella callida</name>
    <dbReference type="NCBI Taxonomy" id="2561932"/>
    <lineage>
        <taxon>Bacteria</taxon>
        <taxon>Pseudomonadati</taxon>
        <taxon>Pseudomonadota</taxon>
        <taxon>Betaproteobacteria</taxon>
        <taxon>Burkholderiales</taxon>
        <taxon>Oxalobacteraceae</taxon>
        <taxon>Telluria group</taxon>
        <taxon>Duganella</taxon>
    </lineage>
</organism>
<dbReference type="OrthoDB" id="3034721at2"/>
<feature type="transmembrane region" description="Helical" evidence="1">
    <location>
        <begin position="101"/>
        <end position="124"/>
    </location>
</feature>
<dbReference type="Pfam" id="PF20327">
    <property type="entry name" value="DUF6622"/>
    <property type="match status" value="1"/>
</dbReference>
<evidence type="ECO:0000313" key="3">
    <source>
        <dbReference type="Proteomes" id="UP000297729"/>
    </source>
</evidence>
<keyword evidence="1" id="KW-1133">Transmembrane helix</keyword>
<feature type="transmembrane region" description="Helical" evidence="1">
    <location>
        <begin position="6"/>
        <end position="22"/>
    </location>
</feature>
<feature type="transmembrane region" description="Helical" evidence="1">
    <location>
        <begin position="34"/>
        <end position="52"/>
    </location>
</feature>
<dbReference type="Proteomes" id="UP000297729">
    <property type="component" value="Unassembled WGS sequence"/>
</dbReference>
<proteinExistence type="predicted"/>
<evidence type="ECO:0000313" key="2">
    <source>
        <dbReference type="EMBL" id="TFW30009.1"/>
    </source>
</evidence>
<keyword evidence="3" id="KW-1185">Reference proteome</keyword>
<feature type="transmembrane region" description="Helical" evidence="1">
    <location>
        <begin position="64"/>
        <end position="81"/>
    </location>
</feature>
<comment type="caution">
    <text evidence="2">The sequence shown here is derived from an EMBL/GenBank/DDBJ whole genome shotgun (WGS) entry which is preliminary data.</text>
</comment>
<keyword evidence="1" id="KW-0472">Membrane</keyword>
<dbReference type="RefSeq" id="WP_135200074.1">
    <property type="nucleotide sequence ID" value="NZ_SPVG01000027.1"/>
</dbReference>